<evidence type="ECO:0000256" key="3">
    <source>
        <dbReference type="ARBA" id="ARBA00023163"/>
    </source>
</evidence>
<keyword evidence="4" id="KW-0539">Nucleus</keyword>
<comment type="subcellular location">
    <subcellularLocation>
        <location evidence="1">Nucleus</location>
    </subcellularLocation>
</comment>
<comment type="caution">
    <text evidence="6">The sequence shown here is derived from an EMBL/GenBank/DDBJ whole genome shotgun (WGS) entry which is preliminary data.</text>
</comment>
<dbReference type="InterPro" id="IPR009332">
    <property type="entry name" value="Med22"/>
</dbReference>
<keyword evidence="7" id="KW-1185">Reference proteome</keyword>
<dbReference type="AlphaFoldDB" id="A0AAD2FRP5"/>
<gene>
    <name evidence="6" type="ORF">CYCCA115_LOCUS12340</name>
</gene>
<keyword evidence="3" id="KW-0804">Transcription</keyword>
<sequence length="187" mass="19654">MDHVEADLTPGQEWQQAVSNTCNRLSTQYLNLLKAASSLPALESGGNPGVTVATGVTGSAVDPTGTSTKTGASATAASGSSKSTSDPRAGGGNMNSLQDPPPPPLAANVALSSLQCQLAVENLCVAASQLLSLIRTLRLSLLLMDEATIVAEEEWQVEQVRAITEKAMQEADVLEQKWMEYRNQEAN</sequence>
<evidence type="ECO:0000313" key="7">
    <source>
        <dbReference type="Proteomes" id="UP001295423"/>
    </source>
</evidence>
<proteinExistence type="predicted"/>
<dbReference type="GO" id="GO:0016592">
    <property type="term" value="C:mediator complex"/>
    <property type="evidence" value="ECO:0007669"/>
    <property type="project" value="InterPro"/>
</dbReference>
<organism evidence="6 7">
    <name type="scientific">Cylindrotheca closterium</name>
    <dbReference type="NCBI Taxonomy" id="2856"/>
    <lineage>
        <taxon>Eukaryota</taxon>
        <taxon>Sar</taxon>
        <taxon>Stramenopiles</taxon>
        <taxon>Ochrophyta</taxon>
        <taxon>Bacillariophyta</taxon>
        <taxon>Bacillariophyceae</taxon>
        <taxon>Bacillariophycidae</taxon>
        <taxon>Bacillariales</taxon>
        <taxon>Bacillariaceae</taxon>
        <taxon>Cylindrotheca</taxon>
    </lineage>
</organism>
<dbReference type="EMBL" id="CAKOGP040001759">
    <property type="protein sequence ID" value="CAJ1949937.1"/>
    <property type="molecule type" value="Genomic_DNA"/>
</dbReference>
<evidence type="ECO:0000256" key="1">
    <source>
        <dbReference type="ARBA" id="ARBA00004123"/>
    </source>
</evidence>
<accession>A0AAD2FRP5</accession>
<protein>
    <submittedName>
        <fullName evidence="6">Uncharacterized protein</fullName>
    </submittedName>
</protein>
<evidence type="ECO:0000256" key="5">
    <source>
        <dbReference type="SAM" id="MobiDB-lite"/>
    </source>
</evidence>
<evidence type="ECO:0000256" key="4">
    <source>
        <dbReference type="ARBA" id="ARBA00023242"/>
    </source>
</evidence>
<reference evidence="6" key="1">
    <citation type="submission" date="2023-08" db="EMBL/GenBank/DDBJ databases">
        <authorList>
            <person name="Audoor S."/>
            <person name="Bilcke G."/>
        </authorList>
    </citation>
    <scope>NUCLEOTIDE SEQUENCE</scope>
</reference>
<evidence type="ECO:0000256" key="2">
    <source>
        <dbReference type="ARBA" id="ARBA00023015"/>
    </source>
</evidence>
<dbReference type="Pfam" id="PF06179">
    <property type="entry name" value="Med22"/>
    <property type="match status" value="1"/>
</dbReference>
<evidence type="ECO:0000313" key="6">
    <source>
        <dbReference type="EMBL" id="CAJ1949937.1"/>
    </source>
</evidence>
<dbReference type="GO" id="GO:0003712">
    <property type="term" value="F:transcription coregulator activity"/>
    <property type="evidence" value="ECO:0007669"/>
    <property type="project" value="InterPro"/>
</dbReference>
<dbReference type="GO" id="GO:0006357">
    <property type="term" value="P:regulation of transcription by RNA polymerase II"/>
    <property type="evidence" value="ECO:0007669"/>
    <property type="project" value="InterPro"/>
</dbReference>
<name>A0AAD2FRP5_9STRA</name>
<keyword evidence="2" id="KW-0805">Transcription regulation</keyword>
<feature type="compositionally biased region" description="Low complexity" evidence="5">
    <location>
        <begin position="58"/>
        <end position="84"/>
    </location>
</feature>
<dbReference type="Proteomes" id="UP001295423">
    <property type="component" value="Unassembled WGS sequence"/>
</dbReference>
<feature type="region of interest" description="Disordered" evidence="5">
    <location>
        <begin position="58"/>
        <end position="104"/>
    </location>
</feature>